<keyword evidence="3" id="KW-1185">Reference proteome</keyword>
<evidence type="ECO:0000256" key="1">
    <source>
        <dbReference type="SAM" id="MobiDB-lite"/>
    </source>
</evidence>
<evidence type="ECO:0000313" key="2">
    <source>
        <dbReference type="EMBL" id="CAI5744504.1"/>
    </source>
</evidence>
<feature type="compositionally biased region" description="Polar residues" evidence="1">
    <location>
        <begin position="12"/>
        <end position="21"/>
    </location>
</feature>
<protein>
    <submittedName>
        <fullName evidence="2">Uncharacterized protein</fullName>
    </submittedName>
</protein>
<organism evidence="2 3">
    <name type="scientific">Peronospora destructor</name>
    <dbReference type="NCBI Taxonomy" id="86335"/>
    <lineage>
        <taxon>Eukaryota</taxon>
        <taxon>Sar</taxon>
        <taxon>Stramenopiles</taxon>
        <taxon>Oomycota</taxon>
        <taxon>Peronosporomycetes</taxon>
        <taxon>Peronosporales</taxon>
        <taxon>Peronosporaceae</taxon>
        <taxon>Peronospora</taxon>
    </lineage>
</organism>
<name>A0AAV0VCM6_9STRA</name>
<feature type="compositionally biased region" description="Polar residues" evidence="1">
    <location>
        <begin position="36"/>
        <end position="54"/>
    </location>
</feature>
<sequence>MAKSSDSESENDFLQSGKKTQEILTNSESYCKFMPSTDTLDQSADARAQSQPSGSDEARVRAALLWELSMRTAVLIAASQVQRLTACA</sequence>
<reference evidence="2" key="1">
    <citation type="submission" date="2022-12" db="EMBL/GenBank/DDBJ databases">
        <authorList>
            <person name="Webb A."/>
        </authorList>
    </citation>
    <scope>NUCLEOTIDE SEQUENCE</scope>
    <source>
        <strain evidence="2">Pd1</strain>
    </source>
</reference>
<feature type="region of interest" description="Disordered" evidence="1">
    <location>
        <begin position="35"/>
        <end position="57"/>
    </location>
</feature>
<dbReference type="EMBL" id="CANTFM010002114">
    <property type="protein sequence ID" value="CAI5744504.1"/>
    <property type="molecule type" value="Genomic_DNA"/>
</dbReference>
<accession>A0AAV0VCM6</accession>
<proteinExistence type="predicted"/>
<dbReference type="Proteomes" id="UP001162029">
    <property type="component" value="Unassembled WGS sequence"/>
</dbReference>
<evidence type="ECO:0000313" key="3">
    <source>
        <dbReference type="Proteomes" id="UP001162029"/>
    </source>
</evidence>
<feature type="region of interest" description="Disordered" evidence="1">
    <location>
        <begin position="1"/>
        <end position="21"/>
    </location>
</feature>
<dbReference type="AlphaFoldDB" id="A0AAV0VCM6"/>
<gene>
    <name evidence="2" type="ORF">PDE001_LOCUS9650</name>
</gene>
<comment type="caution">
    <text evidence="2">The sequence shown here is derived from an EMBL/GenBank/DDBJ whole genome shotgun (WGS) entry which is preliminary data.</text>
</comment>